<keyword evidence="1" id="KW-0472">Membrane</keyword>
<accession>A0A7Z0PE92</accession>
<evidence type="ECO:0000256" key="1">
    <source>
        <dbReference type="SAM" id="Phobius"/>
    </source>
</evidence>
<protein>
    <submittedName>
        <fullName evidence="2">Uncharacterized protein</fullName>
    </submittedName>
</protein>
<dbReference type="RefSeq" id="WP_180135503.1">
    <property type="nucleotide sequence ID" value="NZ_JABMKT010000006.1"/>
</dbReference>
<evidence type="ECO:0000313" key="2">
    <source>
        <dbReference type="EMBL" id="NYV27567.1"/>
    </source>
</evidence>
<keyword evidence="1" id="KW-0812">Transmembrane</keyword>
<keyword evidence="3" id="KW-1185">Reference proteome</keyword>
<gene>
    <name evidence="2" type="ORF">HP397_01825</name>
</gene>
<proteinExistence type="predicted"/>
<name>A0A7Z0PE92_9FUSO</name>
<feature type="transmembrane region" description="Helical" evidence="1">
    <location>
        <begin position="30"/>
        <end position="57"/>
    </location>
</feature>
<evidence type="ECO:0000313" key="3">
    <source>
        <dbReference type="Proteomes" id="UP000526184"/>
    </source>
</evidence>
<dbReference type="Proteomes" id="UP000526184">
    <property type="component" value="Unassembled WGS sequence"/>
</dbReference>
<organism evidence="2 3">
    <name type="scientific">Streptobacillus felis</name>
    <dbReference type="NCBI Taxonomy" id="1384509"/>
    <lineage>
        <taxon>Bacteria</taxon>
        <taxon>Fusobacteriati</taxon>
        <taxon>Fusobacteriota</taxon>
        <taxon>Fusobacteriia</taxon>
        <taxon>Fusobacteriales</taxon>
        <taxon>Leptotrichiaceae</taxon>
        <taxon>Streptobacillus</taxon>
    </lineage>
</organism>
<reference evidence="2 3" key="1">
    <citation type="submission" date="2020-05" db="EMBL/GenBank/DDBJ databases">
        <title>Streptobacillus felis strain LHL191014123.</title>
        <authorList>
            <person name="Fawzy A."/>
            <person name="Rau J."/>
            <person name="Risse K."/>
            <person name="Schauerte N."/>
            <person name="Geiger C."/>
            <person name="Blom J."/>
            <person name="Imirzalioglu C."/>
            <person name="Falgenhauer J."/>
            <person name="Bach A."/>
            <person name="Herden C."/>
            <person name="Eisenberg T."/>
        </authorList>
    </citation>
    <scope>NUCLEOTIDE SEQUENCE [LARGE SCALE GENOMIC DNA]</scope>
    <source>
        <strain evidence="2 3">LHL191014123</strain>
    </source>
</reference>
<keyword evidence="1" id="KW-1133">Transmembrane helix</keyword>
<dbReference type="EMBL" id="JABMKT010000006">
    <property type="protein sequence ID" value="NYV27567.1"/>
    <property type="molecule type" value="Genomic_DNA"/>
</dbReference>
<comment type="caution">
    <text evidence="2">The sequence shown here is derived from an EMBL/GenBank/DDBJ whole genome shotgun (WGS) entry which is preliminary data.</text>
</comment>
<dbReference type="AlphaFoldDB" id="A0A7Z0PE92"/>
<sequence>MITAIINKIRTEEILESIVKIFPFTFLLNLIPFFTIDLSFTGVFFLLFIFILQYYVLYKMYNILDEE</sequence>